<evidence type="ECO:0000313" key="2">
    <source>
        <dbReference type="Proteomes" id="UP000447873"/>
    </source>
</evidence>
<dbReference type="EMBL" id="WNWS01000729">
    <property type="protein sequence ID" value="KAE9964143.1"/>
    <property type="molecule type" value="Genomic_DNA"/>
</dbReference>
<gene>
    <name evidence="1" type="ORF">EG328_010737</name>
</gene>
<proteinExistence type="predicted"/>
<protein>
    <submittedName>
        <fullName evidence="1">Uncharacterized protein</fullName>
    </submittedName>
</protein>
<dbReference type="AlphaFoldDB" id="A0A8H3U767"/>
<organism evidence="1 2">
    <name type="scientific">Venturia inaequalis</name>
    <name type="common">Apple scab fungus</name>
    <dbReference type="NCBI Taxonomy" id="5025"/>
    <lineage>
        <taxon>Eukaryota</taxon>
        <taxon>Fungi</taxon>
        <taxon>Dikarya</taxon>
        <taxon>Ascomycota</taxon>
        <taxon>Pezizomycotina</taxon>
        <taxon>Dothideomycetes</taxon>
        <taxon>Pleosporomycetidae</taxon>
        <taxon>Venturiales</taxon>
        <taxon>Venturiaceae</taxon>
        <taxon>Venturia</taxon>
    </lineage>
</organism>
<sequence>MPLARLKPTDNGKQWGDIAEASYVVWKVSAHTELDALTEELKAYFNDSELEIMGLVTVLKCGHQVVIVQKGCASSLHSLKVEKQSGTGMAAFTDILYFIRNDFGSKSGTWGNGDCLNDENLSSVLQHFTFAGFAAADIGYHTKLNNTYEKYQIQAWDFVHHKDQTNQAHVPWFNTWRGHRYELPAEIVDHFASEFGPRCHGIEGYAQAAEWMYRRGGGDMVRSQYSY</sequence>
<reference evidence="1 2" key="1">
    <citation type="submission" date="2018-12" db="EMBL/GenBank/DDBJ databases">
        <title>Venturia inaequalis Genome Resource.</title>
        <authorList>
            <person name="Lichtner F.J."/>
        </authorList>
    </citation>
    <scope>NUCLEOTIDE SEQUENCE [LARGE SCALE GENOMIC DNA]</scope>
    <source>
        <strain evidence="1 2">120213</strain>
    </source>
</reference>
<name>A0A8H3U767_VENIN</name>
<dbReference type="Proteomes" id="UP000447873">
    <property type="component" value="Unassembled WGS sequence"/>
</dbReference>
<evidence type="ECO:0000313" key="1">
    <source>
        <dbReference type="EMBL" id="KAE9964143.1"/>
    </source>
</evidence>
<comment type="caution">
    <text evidence="1">The sequence shown here is derived from an EMBL/GenBank/DDBJ whole genome shotgun (WGS) entry which is preliminary data.</text>
</comment>
<accession>A0A8H3U767</accession>